<comment type="caution">
    <text evidence="4">The sequence shown here is derived from an EMBL/GenBank/DDBJ whole genome shotgun (WGS) entry which is preliminary data.</text>
</comment>
<feature type="domain" description="Fibronectin type-III" evidence="3">
    <location>
        <begin position="622"/>
        <end position="722"/>
    </location>
</feature>
<dbReference type="Proteomes" id="UP000030185">
    <property type="component" value="Unassembled WGS sequence"/>
</dbReference>
<dbReference type="eggNOG" id="COG3656">
    <property type="taxonomic scope" value="Bacteria"/>
</dbReference>
<dbReference type="InterPro" id="IPR036116">
    <property type="entry name" value="FN3_sf"/>
</dbReference>
<evidence type="ECO:0000256" key="2">
    <source>
        <dbReference type="SAM" id="SignalP"/>
    </source>
</evidence>
<keyword evidence="2" id="KW-0732">Signal</keyword>
<sequence>MIKKYKRSYNNVRIILTLLLLSLAGNLKAQNPIIFKGDSVKLSLDTYRGQVVWQKAGYSSDNPTTWTDIPGATYNNYWVKPTEHTFYRAKVTEGTCNPVVYSPEKAVLISSQPGISITVTAPTNITHSTADIAAIVQRLGGDAKVTARGVCWGTSTNPTINNSKTTNGTGTGSFNATLTGLQENTTYYVRGYITADNMYSYYDAQPPLIGYFTFKTPYRVKVTGNIVTETSFTTATLKNDISFNGTSVPIVSKGIVYRTVSDYRIDKRDPDLTDTKTIDGSGSGPFTTNLNNLKSGGYYIYRSYATTADGVTYYSDGWTFKTLQPLTAVLSGLGRLESNRADIGITVYGTGSYSEKGVCYGLSPSPTIAGAQSQTGIIQSLNPNTKYYARAYVIDSTGSVIYGNEIPFTTLPINSQPLTVTAYGATVEAGNVYTNSIIEGSGTVSNKGICYDVPEDQPTIIITTDNNKTTEGPGSGAFSSALKGLTKEGAYYYRAYATLNNGTTVYSGYKYFFFYDFIDADVQINKIASIQHNAAVLSSKAELIEGTGRGTISSRGICYSTESNPSVGDSKVITANSSGDLQTTLASLKPNTTYYAKAYVIVNAYGEGYSTYYSDEISFTTLPSPVASVTTETPSSISNISVVLGGKIIVSDIVTERGICWSLSPSPTILGNKIVEGTGAGSFTITLTGLTPGTKYYAKAYALTASGSTMYGDEVTFTTEITPIMISTTIVSGITSNGAMSGGSVILEGGMTVNERGICYNTAGGPTISNSKNSNGQGAGTYTSTLTGLMASTTYYVRAYAIDHTNKTHYGDEVSFTTPAASTFQVTTTPMANIQLLTPTYSGTSGGTVSGTGTISAKGVCWNTAENPTIANSKTTNGTGLSAFSSIVTGLNPGTTYYYRAYATSSTGTTVYGEQYSVYYATTITTELPYNIQATTASSGGNIPTPASGTITARGVCWSSAENPTISASKTSDGTGPGTFSSSLTGLTVNTTYYVRAYATLSTGSTYYGNQRTLTTYQAGTVSVTTLPASNLTDISAEIGGKVIGQENIQARGICYGTMQNPSLSNKVITAYTWTTDYLFSLKATGLTENTLYYARAYATLSNGTTVYGNQISFTTPVGPSYTITTAPVTDIQPNWAMGGGTYSGPGTITDKGVAFGTSPNPFAYTAGLGTSQMPSETTTFQGHFGPLQPNTVYYARAYIVAPSGKIFYGNQITFTSGNIEVRTAGSSVSGMSATLNGHIALYSGGTITDKGICWSSTNTTPTTADSKSSQGTAVGPYSTTISGLTPSTVYAFRAYAITSSGTTIYGEVLGFITRDHATIVVETRGSSEKTTTSLLIGGEVVNEGSEVVTSRGICYDASNPNPTTADSKVTSGSGNGAFGALLSGLQPSTRYYYRAYAVTNAGKTIYGRVIMGFTLTYDNIPPPAPDPVEPTPPNNGGGSDGGGGFTPGIGDRYLMFGRVFGPAKQDCREGSNYFQDYKAYGILYVEGKNTRASYDQASASLDAQMRAKYYGDKYTYSVESSADYNVNYRYAVIIEYKKKITGWDCYSVFVTIGYGNSYDEALTHALSRKNKDANNGDKAPYKVLKQLHW</sequence>
<reference evidence="4 5" key="1">
    <citation type="submission" date="2014-09" db="EMBL/GenBank/DDBJ databases">
        <title>Sporocytophaga myxococcoides PG-01 genome sequencing.</title>
        <authorList>
            <person name="Liu L."/>
            <person name="Gao P.J."/>
            <person name="Chen G.J."/>
            <person name="Wang L.S."/>
        </authorList>
    </citation>
    <scope>NUCLEOTIDE SEQUENCE [LARGE SCALE GENOMIC DNA]</scope>
    <source>
        <strain evidence="4 5">PG-01</strain>
    </source>
</reference>
<evidence type="ECO:0000313" key="4">
    <source>
        <dbReference type="EMBL" id="GAL86518.1"/>
    </source>
</evidence>
<dbReference type="RefSeq" id="WP_045466552.1">
    <property type="nucleotide sequence ID" value="NZ_BBLT01000008.1"/>
</dbReference>
<dbReference type="EMBL" id="BBLT01000008">
    <property type="protein sequence ID" value="GAL86518.1"/>
    <property type="molecule type" value="Genomic_DNA"/>
</dbReference>
<feature type="signal peptide" evidence="2">
    <location>
        <begin position="1"/>
        <end position="29"/>
    </location>
</feature>
<dbReference type="STRING" id="153721.MYP_3748"/>
<accession>A0A098LK01</accession>
<proteinExistence type="predicted"/>
<dbReference type="OrthoDB" id="1490335at2"/>
<dbReference type="PROSITE" id="PS50853">
    <property type="entry name" value="FN3"/>
    <property type="match status" value="1"/>
</dbReference>
<gene>
    <name evidence="4" type="ORF">MYP_3748</name>
</gene>
<dbReference type="InterPro" id="IPR003961">
    <property type="entry name" value="FN3_dom"/>
</dbReference>
<dbReference type="SMART" id="SM00060">
    <property type="entry name" value="FN3"/>
    <property type="match status" value="5"/>
</dbReference>
<organism evidence="4 5">
    <name type="scientific">Sporocytophaga myxococcoides</name>
    <dbReference type="NCBI Taxonomy" id="153721"/>
    <lineage>
        <taxon>Bacteria</taxon>
        <taxon>Pseudomonadati</taxon>
        <taxon>Bacteroidota</taxon>
        <taxon>Cytophagia</taxon>
        <taxon>Cytophagales</taxon>
        <taxon>Cytophagaceae</taxon>
        <taxon>Sporocytophaga</taxon>
    </lineage>
</organism>
<protein>
    <recommendedName>
        <fullName evidence="3">Fibronectin type-III domain-containing protein</fullName>
    </recommendedName>
</protein>
<feature type="compositionally biased region" description="Pro residues" evidence="1">
    <location>
        <begin position="1422"/>
        <end position="1434"/>
    </location>
</feature>
<feature type="chain" id="PRO_5001937424" description="Fibronectin type-III domain-containing protein" evidence="2">
    <location>
        <begin position="30"/>
        <end position="1590"/>
    </location>
</feature>
<name>A0A098LK01_9BACT</name>
<evidence type="ECO:0000259" key="3">
    <source>
        <dbReference type="PROSITE" id="PS50853"/>
    </source>
</evidence>
<keyword evidence="5" id="KW-1185">Reference proteome</keyword>
<feature type="region of interest" description="Disordered" evidence="1">
    <location>
        <begin position="1422"/>
        <end position="1444"/>
    </location>
</feature>
<dbReference type="SUPFAM" id="SSF49265">
    <property type="entry name" value="Fibronectin type III"/>
    <property type="match status" value="1"/>
</dbReference>
<evidence type="ECO:0000313" key="5">
    <source>
        <dbReference type="Proteomes" id="UP000030185"/>
    </source>
</evidence>
<evidence type="ECO:0000256" key="1">
    <source>
        <dbReference type="SAM" id="MobiDB-lite"/>
    </source>
</evidence>